<dbReference type="RefSeq" id="XP_065660491.1">
    <property type="nucleotide sequence ID" value="XM_065804419.1"/>
</dbReference>
<name>A0ABM4CFL5_HYDVU</name>
<reference evidence="4 5" key="1">
    <citation type="submission" date="2025-05" db="UniProtKB">
        <authorList>
            <consortium name="RefSeq"/>
        </authorList>
    </citation>
    <scope>IDENTIFICATION</scope>
</reference>
<sequence length="273" mass="30148">MDNHESRISIASLNLAKDSGVVLLTLPPHCSHKLQPLDRSVYEPFKRFYNNACAGYMASHPGQPITIYEIAELVGQAFPLAFTAANITSGFRASWIYPFNCDIFESNEFLSSYVTDIENPVESRNSCEVRPDTADHSTLQRDIDFEAEYSPSSSVKLAPAVQSAPSTSVQSTSPVQSAPTGIISPAEVRPFPKVAPRKTTGRRQKGSTRILTDTLEKKALEKVIQARSSSNKRKLSMDSNNKKIKQMPRQKKTIGSFIAVFYSNFIAVCSFAC</sequence>
<keyword evidence="3" id="KW-1185">Reference proteome</keyword>
<gene>
    <name evidence="4 5" type="primary">LOC136084425</name>
</gene>
<dbReference type="RefSeq" id="XP_065660490.1">
    <property type="nucleotide sequence ID" value="XM_065804418.1"/>
</dbReference>
<proteinExistence type="predicted"/>
<organism evidence="3 5">
    <name type="scientific">Hydra vulgaris</name>
    <name type="common">Hydra</name>
    <name type="synonym">Hydra attenuata</name>
    <dbReference type="NCBI Taxonomy" id="6087"/>
    <lineage>
        <taxon>Eukaryota</taxon>
        <taxon>Metazoa</taxon>
        <taxon>Cnidaria</taxon>
        <taxon>Hydrozoa</taxon>
        <taxon>Hydroidolina</taxon>
        <taxon>Anthoathecata</taxon>
        <taxon>Aplanulata</taxon>
        <taxon>Hydridae</taxon>
        <taxon>Hydra</taxon>
    </lineage>
</organism>
<evidence type="ECO:0000313" key="5">
    <source>
        <dbReference type="RefSeq" id="XP_065660491.1"/>
    </source>
</evidence>
<evidence type="ECO:0000256" key="1">
    <source>
        <dbReference type="SAM" id="MobiDB-lite"/>
    </source>
</evidence>
<dbReference type="Proteomes" id="UP001652625">
    <property type="component" value="Chromosome 08"/>
</dbReference>
<evidence type="ECO:0000259" key="2">
    <source>
        <dbReference type="Pfam" id="PF03184"/>
    </source>
</evidence>
<accession>A0ABM4CFL5</accession>
<evidence type="ECO:0000313" key="4">
    <source>
        <dbReference type="RefSeq" id="XP_065660490.1"/>
    </source>
</evidence>
<dbReference type="Pfam" id="PF03184">
    <property type="entry name" value="DDE_1"/>
    <property type="match status" value="1"/>
</dbReference>
<protein>
    <submittedName>
        <fullName evidence="4 5">Uncharacterized protein LOC136084425</fullName>
    </submittedName>
</protein>
<dbReference type="GeneID" id="136084425"/>
<dbReference type="InterPro" id="IPR004875">
    <property type="entry name" value="DDE_SF_endonuclease_dom"/>
</dbReference>
<evidence type="ECO:0000313" key="3">
    <source>
        <dbReference type="Proteomes" id="UP001652625"/>
    </source>
</evidence>
<feature type="domain" description="DDE-1" evidence="2">
    <location>
        <begin position="2"/>
        <end position="87"/>
    </location>
</feature>
<feature type="region of interest" description="Disordered" evidence="1">
    <location>
        <begin position="226"/>
        <end position="247"/>
    </location>
</feature>